<sequence length="541" mass="59891">MKTVQLAPHEFNANLLFNDNGLAPFFGLDSAVKQAGGSRSEEFHADGQRWVARLSYQESNIVHPGGQTPQGTDFRIETIREYRIKVMRHPSEDSVGEQDFTAHVAPRWPGMKGEKGDGTRVEIPVPDGFGEGVNVRVKGSNIAFERYPQLLRRAAGVLGIATRYFEDPHPYSNIQDAERYARAHKDASGPVHARDGPLAAMGHLLESDRSGYRKVVQNDDDKRGRNLPGYYHTATLDASRVREAFPDHALPKEVKHYYAREALSVPDDHPLAHPKVGASLQASLLDDDETVRWRDLDRLQRELDQTVLSVLADAGLDVAPSDGHGPFVADAYFEPAVDEGGPDPIGLDLTRVEQSQESVVVRHLADGLSPVQWEAMETLVTDGGQVAPADIADVHGRHVESVRRALREMDDLVEREYSSVSLRSEYVAEMVHAAVDEAREGLERAVDATAKAMEAAERGLEETMSAFIAWAARHGVDVDDARDARMTLRFNATVASDVGESIREGFRVWTDAGMPEQRYREARVRFGDGSISDAWRFLNTG</sequence>
<name>A0A7D5NZD1_9EURY</name>
<dbReference type="GeneID" id="56077736"/>
<organism evidence="2 3">
    <name type="scientific">Halosimplex rubrum</name>
    <dbReference type="NCBI Taxonomy" id="869889"/>
    <lineage>
        <taxon>Archaea</taxon>
        <taxon>Methanobacteriati</taxon>
        <taxon>Methanobacteriota</taxon>
        <taxon>Stenosarchaea group</taxon>
        <taxon>Halobacteria</taxon>
        <taxon>Halobacteriales</taxon>
        <taxon>Haloarculaceae</taxon>
        <taxon>Halosimplex</taxon>
    </lineage>
</organism>
<reference evidence="2 3" key="1">
    <citation type="submission" date="2020-07" db="EMBL/GenBank/DDBJ databases">
        <title>Halosimplex pelagicum sp. nov. and Halosimplex rubrum sp. nov., isolated from salted brown alga Laminaria, and emended description of the genus Halosimplex.</title>
        <authorList>
            <person name="Cui H."/>
        </authorList>
    </citation>
    <scope>NUCLEOTIDE SEQUENCE [LARGE SCALE GENOMIC DNA]</scope>
    <source>
        <strain evidence="2 3">R27</strain>
    </source>
</reference>
<dbReference type="Proteomes" id="UP000509667">
    <property type="component" value="Chromosome"/>
</dbReference>
<keyword evidence="3" id="KW-1185">Reference proteome</keyword>
<dbReference type="EMBL" id="CP058910">
    <property type="protein sequence ID" value="QLH77183.1"/>
    <property type="molecule type" value="Genomic_DNA"/>
</dbReference>
<feature type="domain" description="DUF7845" evidence="1">
    <location>
        <begin position="4"/>
        <end position="335"/>
    </location>
</feature>
<gene>
    <name evidence="2" type="ORF">HZS55_07695</name>
</gene>
<evidence type="ECO:0000259" key="1">
    <source>
        <dbReference type="Pfam" id="PF25227"/>
    </source>
</evidence>
<accession>A0A7D5NZD1</accession>
<evidence type="ECO:0000313" key="3">
    <source>
        <dbReference type="Proteomes" id="UP000509667"/>
    </source>
</evidence>
<protein>
    <submittedName>
        <fullName evidence="2">MarR family transcriptional regulator</fullName>
    </submittedName>
</protein>
<dbReference type="Pfam" id="PF25227">
    <property type="entry name" value="DUF7845"/>
    <property type="match status" value="1"/>
</dbReference>
<dbReference type="KEGG" id="hrr:HZS55_07695"/>
<proteinExistence type="predicted"/>
<evidence type="ECO:0000313" key="2">
    <source>
        <dbReference type="EMBL" id="QLH77183.1"/>
    </source>
</evidence>
<dbReference type="RefSeq" id="WP_179911112.1">
    <property type="nucleotide sequence ID" value="NZ_CP058910.1"/>
</dbReference>
<dbReference type="AlphaFoldDB" id="A0A7D5NZD1"/>
<dbReference type="InterPro" id="IPR057167">
    <property type="entry name" value="DUF7845"/>
</dbReference>
<dbReference type="OrthoDB" id="316855at2157"/>